<name>A0ABQ1H7D5_9SPHN</name>
<protein>
    <submittedName>
        <fullName evidence="3">Acyl-CoA synthetase</fullName>
    </submittedName>
</protein>
<dbReference type="Proteomes" id="UP000618591">
    <property type="component" value="Unassembled WGS sequence"/>
</dbReference>
<dbReference type="SUPFAM" id="SSF56801">
    <property type="entry name" value="Acetyl-CoA synthetase-like"/>
    <property type="match status" value="1"/>
</dbReference>
<feature type="domain" description="AMP-dependent synthetase/ligase" evidence="1">
    <location>
        <begin position="16"/>
        <end position="375"/>
    </location>
</feature>
<dbReference type="RefSeq" id="WP_188449888.1">
    <property type="nucleotide sequence ID" value="NZ_BMDW01000038.1"/>
</dbReference>
<organism evidence="3 4">
    <name type="scientific">Sphingomonas psychrolutea</name>
    <dbReference type="NCBI Taxonomy" id="1259676"/>
    <lineage>
        <taxon>Bacteria</taxon>
        <taxon>Pseudomonadati</taxon>
        <taxon>Pseudomonadota</taxon>
        <taxon>Alphaproteobacteria</taxon>
        <taxon>Sphingomonadales</taxon>
        <taxon>Sphingomonadaceae</taxon>
        <taxon>Sphingomonas</taxon>
    </lineage>
</organism>
<accession>A0ABQ1H7D5</accession>
<evidence type="ECO:0000259" key="1">
    <source>
        <dbReference type="Pfam" id="PF00501"/>
    </source>
</evidence>
<dbReference type="Gene3D" id="3.30.300.30">
    <property type="match status" value="1"/>
</dbReference>
<dbReference type="Gene3D" id="3.40.50.12780">
    <property type="entry name" value="N-terminal domain of ligase-like"/>
    <property type="match status" value="1"/>
</dbReference>
<proteinExistence type="predicted"/>
<reference evidence="4" key="1">
    <citation type="journal article" date="2019" name="Int. J. Syst. Evol. Microbiol.">
        <title>The Global Catalogue of Microorganisms (GCM) 10K type strain sequencing project: providing services to taxonomists for standard genome sequencing and annotation.</title>
        <authorList>
            <consortium name="The Broad Institute Genomics Platform"/>
            <consortium name="The Broad Institute Genome Sequencing Center for Infectious Disease"/>
            <person name="Wu L."/>
            <person name="Ma J."/>
        </authorList>
    </citation>
    <scope>NUCLEOTIDE SEQUENCE [LARGE SCALE GENOMIC DNA]</scope>
    <source>
        <strain evidence="4">CGMCC 1.10106</strain>
    </source>
</reference>
<evidence type="ECO:0000313" key="3">
    <source>
        <dbReference type="EMBL" id="GGA62173.1"/>
    </source>
</evidence>
<dbReference type="InterPro" id="IPR050237">
    <property type="entry name" value="ATP-dep_AMP-bd_enzyme"/>
</dbReference>
<dbReference type="Pfam" id="PF00501">
    <property type="entry name" value="AMP-binding"/>
    <property type="match status" value="1"/>
</dbReference>
<dbReference type="Pfam" id="PF13193">
    <property type="entry name" value="AMP-binding_C"/>
    <property type="match status" value="1"/>
</dbReference>
<dbReference type="InterPro" id="IPR042099">
    <property type="entry name" value="ANL_N_sf"/>
</dbReference>
<evidence type="ECO:0000259" key="2">
    <source>
        <dbReference type="Pfam" id="PF13193"/>
    </source>
</evidence>
<dbReference type="PANTHER" id="PTHR43767">
    <property type="entry name" value="LONG-CHAIN-FATTY-ACID--COA LIGASE"/>
    <property type="match status" value="1"/>
</dbReference>
<dbReference type="EMBL" id="BMDW01000038">
    <property type="protein sequence ID" value="GGA62173.1"/>
    <property type="molecule type" value="Genomic_DNA"/>
</dbReference>
<dbReference type="InterPro" id="IPR045851">
    <property type="entry name" value="AMP-bd_C_sf"/>
</dbReference>
<feature type="domain" description="AMP-binding enzyme C-terminal" evidence="2">
    <location>
        <begin position="425"/>
        <end position="500"/>
    </location>
</feature>
<comment type="caution">
    <text evidence="3">The sequence shown here is derived from an EMBL/GenBank/DDBJ whole genome shotgun (WGS) entry which is preliminary data.</text>
</comment>
<evidence type="ECO:0000313" key="4">
    <source>
        <dbReference type="Proteomes" id="UP000618591"/>
    </source>
</evidence>
<dbReference type="InterPro" id="IPR000873">
    <property type="entry name" value="AMP-dep_synth/lig_dom"/>
</dbReference>
<dbReference type="PANTHER" id="PTHR43767:SF1">
    <property type="entry name" value="NONRIBOSOMAL PEPTIDE SYNTHASE PES1 (EUROFUNG)-RELATED"/>
    <property type="match status" value="1"/>
</dbReference>
<dbReference type="InterPro" id="IPR025110">
    <property type="entry name" value="AMP-bd_C"/>
</dbReference>
<sequence>MWAYPEIRTLGQYPEYWARHDPGRPALRTLKRTVSFAEFDRKANQVANYLLDEIAVPGTLIGFMGRNSLDFYLALFGTAKTRSGLVIYNWRLAAGELAEQVADSGARTVIVERDCEALWVAVCAVIPDPPETIWIDADATLEALVADAPHTTPPEHVNLEDTAFQLYTSGTTGRPKGVMVAHGATNMMRLCEHLEPAYEWRAGDSFVNGLPNFHLLHIGITVQCLYNGVAIDIVRQFDPPAMLDAITRMRPTLLTLTPTMLQMMLDHPAAVTADFSSLRLTLYAGSPISLGLIKRAIAAMPGKFMQFYGSTEAGGASSILRPDEHDLNDEEKLKSCGRPLPLVAFRIVDAAGRDVPDGENGELLIRQPSITSGYWRQPKMSAAAIDHGWYSSGDIARRDAEGLYYIVDRAKDMIVSGGENIYSAEIENVLSTHPAVAAVAVIGVPHDRWGECVKAMIIVRDGHAVGEVDLIAHCRLQLAAYKVPKSVDFVDAFPLVPSGKVSKKDLRAKYWEGAGRAVA</sequence>
<gene>
    <name evidence="3" type="ORF">GCM10011395_35530</name>
</gene>
<keyword evidence="4" id="KW-1185">Reference proteome</keyword>